<feature type="signal peptide" evidence="2">
    <location>
        <begin position="1"/>
        <end position="19"/>
    </location>
</feature>
<protein>
    <submittedName>
        <fullName evidence="3">Phospholipase</fullName>
    </submittedName>
</protein>
<dbReference type="Proteomes" id="UP001238179">
    <property type="component" value="Chromosome"/>
</dbReference>
<keyword evidence="1 2" id="KW-0732">Signal</keyword>
<dbReference type="InterPro" id="IPR029058">
    <property type="entry name" value="AB_hydrolase_fold"/>
</dbReference>
<dbReference type="PANTHER" id="PTHR43037:SF1">
    <property type="entry name" value="BLL1128 PROTEIN"/>
    <property type="match status" value="1"/>
</dbReference>
<dbReference type="Pfam" id="PF00756">
    <property type="entry name" value="Esterase"/>
    <property type="match status" value="1"/>
</dbReference>
<sequence length="261" mass="27689">MNAPAALCLAAALASGAAAQPVPTGFLNRVVTQGGKILPYQVYLPSDYPARGPLPVILFLHGSGERGTDGLLQTVGGLGQAIRAGASRYPAIVVFPQMPAGTQWVGPQAEAAMTALRQTLGEFRCDPDRVYLTGLSMGGHGTWYLAYRHPEVFAAVAPVCGWVERPNPLLESDPVVPPADGPAFPALARKLRDVPVWIFHGEMDGTVPVGASRAAAAALKENPRAKYTEFLGLGHNCWDATYASDAFTAWLFAQRRASAPR</sequence>
<evidence type="ECO:0000256" key="1">
    <source>
        <dbReference type="ARBA" id="ARBA00022729"/>
    </source>
</evidence>
<keyword evidence="4" id="KW-1185">Reference proteome</keyword>
<dbReference type="KEGG" id="msil:METEAL_25090"/>
<accession>A0AA48GSA1</accession>
<evidence type="ECO:0000313" key="4">
    <source>
        <dbReference type="Proteomes" id="UP001238179"/>
    </source>
</evidence>
<evidence type="ECO:0000313" key="3">
    <source>
        <dbReference type="EMBL" id="BDU73335.1"/>
    </source>
</evidence>
<dbReference type="AlphaFoldDB" id="A0AA48GSA1"/>
<dbReference type="Gene3D" id="3.40.50.1820">
    <property type="entry name" value="alpha/beta hydrolase"/>
    <property type="match status" value="1"/>
</dbReference>
<proteinExistence type="predicted"/>
<dbReference type="InterPro" id="IPR000801">
    <property type="entry name" value="Esterase-like"/>
</dbReference>
<dbReference type="PANTHER" id="PTHR43037">
    <property type="entry name" value="UNNAMED PRODUCT-RELATED"/>
    <property type="match status" value="1"/>
</dbReference>
<dbReference type="SUPFAM" id="SSF53474">
    <property type="entry name" value="alpha/beta-Hydrolases"/>
    <property type="match status" value="1"/>
</dbReference>
<organism evidence="3 4">
    <name type="scientific">Mesoterricola silvestris</name>
    <dbReference type="NCBI Taxonomy" id="2927979"/>
    <lineage>
        <taxon>Bacteria</taxon>
        <taxon>Pseudomonadati</taxon>
        <taxon>Acidobacteriota</taxon>
        <taxon>Holophagae</taxon>
        <taxon>Holophagales</taxon>
        <taxon>Holophagaceae</taxon>
        <taxon>Mesoterricola</taxon>
    </lineage>
</organism>
<gene>
    <name evidence="3" type="ORF">METEAL_25090</name>
</gene>
<feature type="chain" id="PRO_5041285956" evidence="2">
    <location>
        <begin position="20"/>
        <end position="261"/>
    </location>
</feature>
<evidence type="ECO:0000256" key="2">
    <source>
        <dbReference type="SAM" id="SignalP"/>
    </source>
</evidence>
<name>A0AA48GSA1_9BACT</name>
<dbReference type="InterPro" id="IPR050955">
    <property type="entry name" value="Plant_Biomass_Hydrol_Est"/>
</dbReference>
<dbReference type="RefSeq" id="WP_316411988.1">
    <property type="nucleotide sequence ID" value="NZ_AP027080.1"/>
</dbReference>
<reference evidence="4" key="1">
    <citation type="journal article" date="2023" name="Int. J. Syst. Evol. Microbiol.">
        <title>Mesoterricola silvestris gen. nov., sp. nov., Mesoterricola sediminis sp. nov., Geothrix oryzae sp. nov., Geothrix edaphica sp. nov., Geothrix rubra sp. nov., and Geothrix limicola sp. nov., six novel members of Acidobacteriota isolated from soils.</title>
        <authorList>
            <person name="Itoh H."/>
            <person name="Sugisawa Y."/>
            <person name="Mise K."/>
            <person name="Xu Z."/>
            <person name="Kuniyasu M."/>
            <person name="Ushijima N."/>
            <person name="Kawano K."/>
            <person name="Kobayashi E."/>
            <person name="Shiratori Y."/>
            <person name="Masuda Y."/>
            <person name="Senoo K."/>
        </authorList>
    </citation>
    <scope>NUCLEOTIDE SEQUENCE [LARGE SCALE GENOMIC DNA]</scope>
    <source>
        <strain evidence="4">W79</strain>
    </source>
</reference>
<dbReference type="EMBL" id="AP027080">
    <property type="protein sequence ID" value="BDU73335.1"/>
    <property type="molecule type" value="Genomic_DNA"/>
</dbReference>